<dbReference type="RefSeq" id="WP_067632600.1">
    <property type="nucleotide sequence ID" value="NZ_CP013213.1"/>
</dbReference>
<dbReference type="KEGG" id="erl:AOC36_06440"/>
<dbReference type="InterPro" id="IPR005361">
    <property type="entry name" value="UPF0158"/>
</dbReference>
<name>A0A0X8H070_9FIRM</name>
<organism evidence="1 2">
    <name type="scientific">Erysipelothrix larvae</name>
    <dbReference type="NCBI Taxonomy" id="1514105"/>
    <lineage>
        <taxon>Bacteria</taxon>
        <taxon>Bacillati</taxon>
        <taxon>Bacillota</taxon>
        <taxon>Erysipelotrichia</taxon>
        <taxon>Erysipelotrichales</taxon>
        <taxon>Erysipelotrichaceae</taxon>
        <taxon>Erysipelothrix</taxon>
    </lineage>
</organism>
<dbReference type="Proteomes" id="UP000063781">
    <property type="component" value="Chromosome"/>
</dbReference>
<dbReference type="OrthoDB" id="1644331at2"/>
<evidence type="ECO:0000313" key="2">
    <source>
        <dbReference type="Proteomes" id="UP000063781"/>
    </source>
</evidence>
<dbReference type="EMBL" id="CP013213">
    <property type="protein sequence ID" value="AMC93636.1"/>
    <property type="molecule type" value="Genomic_DNA"/>
</dbReference>
<gene>
    <name evidence="1" type="ORF">AOC36_06440</name>
</gene>
<accession>A0A0X8H070</accession>
<proteinExistence type="predicted"/>
<keyword evidence="2" id="KW-1185">Reference proteome</keyword>
<dbReference type="Pfam" id="PF03682">
    <property type="entry name" value="UPF0158"/>
    <property type="match status" value="1"/>
</dbReference>
<evidence type="ECO:0000313" key="1">
    <source>
        <dbReference type="EMBL" id="AMC93636.1"/>
    </source>
</evidence>
<sequence>MAIKLSELIDAIEEINHDTTIYFDKKENHFIFIYYDQISRDEIDDFEALRSHDEARFISLPDVREINDYRIMKQFCYEQPEPFRDQLLSAIRQKGAFRKFRAQTDRLRLTHLWYAYRDETYKNIAIEWAQKNNIEIE</sequence>
<protein>
    <submittedName>
        <fullName evidence="1">Uncharacterized protein</fullName>
    </submittedName>
</protein>
<dbReference type="AlphaFoldDB" id="A0A0X8H070"/>
<reference evidence="1 2" key="1">
    <citation type="submission" date="2015-10" db="EMBL/GenBank/DDBJ databases">
        <title>Erysipelothrix larvae sp. LV19 isolated from the larval gut of the rhinoceros beetle, Trypoxylus dichotomus.</title>
        <authorList>
            <person name="Lim S."/>
            <person name="Kim B.-C."/>
        </authorList>
    </citation>
    <scope>NUCLEOTIDE SEQUENCE [LARGE SCALE GENOMIC DNA]</scope>
    <source>
        <strain evidence="1 2">LV19</strain>
    </source>
</reference>
<dbReference type="STRING" id="1514105.AOC36_06440"/>